<reference evidence="2 3" key="1">
    <citation type="journal article" date="2015" name="Genome Announc.">
        <title>Draft Genome Sequence of Cyanobacterium Hassallia byssoidea Strain VB512170, Isolated from Monuments in India.</title>
        <authorList>
            <person name="Singh D."/>
            <person name="Chandrababunaidu M.M."/>
            <person name="Panda A."/>
            <person name="Sen D."/>
            <person name="Bhattacharyya S."/>
            <person name="Adhikary S.P."/>
            <person name="Tripathy S."/>
        </authorList>
    </citation>
    <scope>NUCLEOTIDE SEQUENCE [LARGE SCALE GENOMIC DNA]</scope>
    <source>
        <strain evidence="2 3">VB512170</strain>
    </source>
</reference>
<keyword evidence="3" id="KW-1185">Reference proteome</keyword>
<evidence type="ECO:0000259" key="1">
    <source>
        <dbReference type="PROSITE" id="PS51677"/>
    </source>
</evidence>
<gene>
    <name evidence="2" type="ORF">PI95_020345</name>
</gene>
<dbReference type="EMBL" id="JTCM02000051">
    <property type="protein sequence ID" value="NEU74839.1"/>
    <property type="molecule type" value="Genomic_DNA"/>
</dbReference>
<dbReference type="InterPro" id="IPR050248">
    <property type="entry name" value="Polysacc_deacetylase_ArnD"/>
</dbReference>
<dbReference type="SUPFAM" id="SSF88713">
    <property type="entry name" value="Glycoside hydrolase/deacetylase"/>
    <property type="match status" value="1"/>
</dbReference>
<dbReference type="InterPro" id="IPR002509">
    <property type="entry name" value="NODB_dom"/>
</dbReference>
<dbReference type="CDD" id="cd10917">
    <property type="entry name" value="CE4_NodB_like_6s_7s"/>
    <property type="match status" value="1"/>
</dbReference>
<feature type="domain" description="NodB homology" evidence="1">
    <location>
        <begin position="103"/>
        <end position="282"/>
    </location>
</feature>
<dbReference type="GO" id="GO:0005975">
    <property type="term" value="P:carbohydrate metabolic process"/>
    <property type="evidence" value="ECO:0007669"/>
    <property type="project" value="InterPro"/>
</dbReference>
<sequence>MENNKSFFWSQGIIIALLALGSSLSLGLMMPINPKASEAKSEISINSNKKHISIETTQRIEQFKSAMLRTWQQEAKVKGLAYSVPQRFQGVTIAEAKLSQNQKVIALTFDDGPWIGSTAKVLDILKKNNIKGTFFIVGQMLKQHPELGVRIVTEGHVIANHTWTHRYHSMNPQVAAYEVESTSDLIYQTTGVKTTLFRPPGGMMNNGVAAYARNQKYTIVMWSADSLDYSRPALSRLISNVTRASKPGGIVLLHDGGGNRSRTVQALPQIIDYFKKQGYSFVTVPELLEMQDKDRKLMTAKK</sequence>
<dbReference type="GO" id="GO:0016810">
    <property type="term" value="F:hydrolase activity, acting on carbon-nitrogen (but not peptide) bonds"/>
    <property type="evidence" value="ECO:0007669"/>
    <property type="project" value="InterPro"/>
</dbReference>
<protein>
    <submittedName>
        <fullName evidence="2">Polysaccharide deacetylase family protein</fullName>
    </submittedName>
</protein>
<dbReference type="Pfam" id="PF01522">
    <property type="entry name" value="Polysacc_deac_1"/>
    <property type="match status" value="1"/>
</dbReference>
<evidence type="ECO:0000313" key="2">
    <source>
        <dbReference type="EMBL" id="NEU74839.1"/>
    </source>
</evidence>
<accession>A0A846HDF6</accession>
<dbReference type="AlphaFoldDB" id="A0A846HDF6"/>
<dbReference type="Gene3D" id="3.20.20.370">
    <property type="entry name" value="Glycoside hydrolase/deacetylase"/>
    <property type="match status" value="1"/>
</dbReference>
<organism evidence="2 3">
    <name type="scientific">Hassallia byssoidea VB512170</name>
    <dbReference type="NCBI Taxonomy" id="1304833"/>
    <lineage>
        <taxon>Bacteria</taxon>
        <taxon>Bacillati</taxon>
        <taxon>Cyanobacteriota</taxon>
        <taxon>Cyanophyceae</taxon>
        <taxon>Nostocales</taxon>
        <taxon>Tolypothrichaceae</taxon>
        <taxon>Hassallia</taxon>
    </lineage>
</organism>
<comment type="caution">
    <text evidence="2">The sequence shown here is derived from an EMBL/GenBank/DDBJ whole genome shotgun (WGS) entry which is preliminary data.</text>
</comment>
<proteinExistence type="predicted"/>
<dbReference type="Proteomes" id="UP000031549">
    <property type="component" value="Unassembled WGS sequence"/>
</dbReference>
<dbReference type="InterPro" id="IPR011330">
    <property type="entry name" value="Glyco_hydro/deAcase_b/a-brl"/>
</dbReference>
<dbReference type="PROSITE" id="PS51677">
    <property type="entry name" value="NODB"/>
    <property type="match status" value="1"/>
</dbReference>
<dbReference type="RefSeq" id="WP_039742467.1">
    <property type="nucleotide sequence ID" value="NZ_JTCM02000051.1"/>
</dbReference>
<name>A0A846HDF6_9CYAN</name>
<evidence type="ECO:0000313" key="3">
    <source>
        <dbReference type="Proteomes" id="UP000031549"/>
    </source>
</evidence>
<dbReference type="PANTHER" id="PTHR10587">
    <property type="entry name" value="GLYCOSYL TRANSFERASE-RELATED"/>
    <property type="match status" value="1"/>
</dbReference>